<dbReference type="RefSeq" id="NP_498333.1">
    <property type="nucleotide sequence ID" value="NM_065932.6"/>
</dbReference>
<dbReference type="AGR" id="WB:WBGene00021531"/>
<proteinExistence type="evidence at protein level"/>
<dbReference type="PaxDb" id="6239-Y42G9A.1"/>
<evidence type="ECO:0000256" key="1">
    <source>
        <dbReference type="SAM" id="Coils"/>
    </source>
</evidence>
<keyword evidence="1" id="KW-0175">Coiled coil</keyword>
<reference evidence="3 4" key="1">
    <citation type="journal article" date="1998" name="Science">
        <title>Genome sequence of the nematode C. elegans: a platform for investigating biology.</title>
        <authorList>
            <consortium name="The C. elegans sequencing consortium"/>
            <person name="Sulson J.E."/>
            <person name="Waterston R."/>
        </authorList>
    </citation>
    <scope>NUCLEOTIDE SEQUENCE [LARGE SCALE GENOMIC DNA]</scope>
    <source>
        <strain evidence="3 4">Bristol N2</strain>
    </source>
</reference>
<dbReference type="GeneID" id="175867"/>
<name>Q9N4Z2_CAEEL</name>
<dbReference type="FunCoup" id="Q9N4Z2">
    <property type="interactions" value="421"/>
</dbReference>
<protein>
    <submittedName>
        <fullName evidence="3">Nbl1_Borealin_N domain-containing protein</fullName>
    </submittedName>
</protein>
<evidence type="ECO:0000313" key="4">
    <source>
        <dbReference type="Proteomes" id="UP000001940"/>
    </source>
</evidence>
<feature type="region of interest" description="Disordered" evidence="2">
    <location>
        <begin position="253"/>
        <end position="301"/>
    </location>
</feature>
<feature type="coiled-coil region" evidence="1">
    <location>
        <begin position="28"/>
        <end position="55"/>
    </location>
</feature>
<dbReference type="CTD" id="175867"/>
<accession>Q9N4Z2</accession>
<dbReference type="PeptideAtlas" id="Q9N4Z2"/>
<dbReference type="InParanoid" id="Q9N4Z2"/>
<dbReference type="HOGENOM" id="CLU_082517_0_0_1"/>
<dbReference type="EMBL" id="BX284603">
    <property type="protein sequence ID" value="CCD71150.1"/>
    <property type="molecule type" value="Genomic_DNA"/>
</dbReference>
<organism evidence="3 4">
    <name type="scientific">Caenorhabditis elegans</name>
    <dbReference type="NCBI Taxonomy" id="6239"/>
    <lineage>
        <taxon>Eukaryota</taxon>
        <taxon>Metazoa</taxon>
        <taxon>Ecdysozoa</taxon>
        <taxon>Nematoda</taxon>
        <taxon>Chromadorea</taxon>
        <taxon>Rhabditida</taxon>
        <taxon>Rhabditina</taxon>
        <taxon>Rhabditomorpha</taxon>
        <taxon>Rhabditoidea</taxon>
        <taxon>Rhabditidae</taxon>
        <taxon>Peloderinae</taxon>
        <taxon>Caenorhabditis</taxon>
    </lineage>
</organism>
<keyword evidence="6" id="KW-1267">Proteomics identification</keyword>
<dbReference type="KEGG" id="cel:CELE_Y42G9A.1"/>
<dbReference type="eggNOG" id="ENOG502TFW9">
    <property type="taxonomic scope" value="Eukaryota"/>
</dbReference>
<dbReference type="OMA" id="QFCNYIS"/>
<evidence type="ECO:0007829" key="6">
    <source>
        <dbReference type="PeptideAtlas" id="Q9N4Z2"/>
    </source>
</evidence>
<dbReference type="WormBase" id="Y42G9A.1">
    <property type="protein sequence ID" value="CE24274"/>
    <property type="gene ID" value="WBGene00021531"/>
    <property type="gene designation" value="rotr-1"/>
</dbReference>
<dbReference type="Proteomes" id="UP000001940">
    <property type="component" value="Chromosome III"/>
</dbReference>
<dbReference type="IntAct" id="Q9N4Z2">
    <property type="interactions" value="5"/>
</dbReference>
<dbReference type="DIP" id="DIP-27386N"/>
<dbReference type="OrthoDB" id="5854472at2759"/>
<keyword evidence="4" id="KW-1185">Reference proteome</keyword>
<sequence>MDDSQESSFSVSKYETNDDGSMGQFISINECEREIQMLERDIRQQKESSANAKTAITFDQLRKIHTLSTLLGPHKELFFDRICRAADIQRASLKNRLKSNINKFEPSTPLSFQPGFDSQSSLSTTSESQNFVVTPTTLSSLLNNHTRKNHIEMLAPLASEEELMRFPAERQFDLMQIGFSYDEVKQLLEMFEKFKNDVQEINRLHTLTQILNQFCNYISMYAPPNLKMISSAFNLLELGNSAHEVKRVLLKARRREESEESDVSFSKKPRPSSRSPASPNRDDLLLGLDRSPPSDDGTQKV</sequence>
<evidence type="ECO:0000256" key="2">
    <source>
        <dbReference type="SAM" id="MobiDB-lite"/>
    </source>
</evidence>
<evidence type="ECO:0000313" key="5">
    <source>
        <dbReference type="WormBase" id="Y42G9A.1"/>
    </source>
</evidence>
<dbReference type="UCSC" id="Y42G9A.1">
    <property type="organism name" value="c. elegans"/>
</dbReference>
<dbReference type="SMR" id="Q9N4Z2"/>
<dbReference type="AlphaFoldDB" id="Q9N4Z2"/>
<gene>
    <name evidence="3 5" type="primary">rotr-1</name>
    <name evidence="3" type="ORF">CELE_Y42G9A.1</name>
    <name evidence="5" type="ORF">Y42G9A.1</name>
</gene>
<evidence type="ECO:0000313" key="3">
    <source>
        <dbReference type="EMBL" id="CCD71150.1"/>
    </source>
</evidence>
<dbReference type="Bgee" id="WBGene00021531">
    <property type="expression patterns" value="Expressed in larva and 3 other cell types or tissues"/>
</dbReference>